<organism evidence="1 2">
    <name type="scientific">Trichormus variabilis SAG 1403-4b</name>
    <dbReference type="NCBI Taxonomy" id="447716"/>
    <lineage>
        <taxon>Bacteria</taxon>
        <taxon>Bacillati</taxon>
        <taxon>Cyanobacteriota</taxon>
        <taxon>Cyanophyceae</taxon>
        <taxon>Nostocales</taxon>
        <taxon>Nostocaceae</taxon>
        <taxon>Trichormus</taxon>
    </lineage>
</organism>
<sequence length="62" mass="6747">MSDINDFGSSVPNMQNLGKKIPETLICIRNDAEFLTLLQNIASFPCSLFPVKSSLLSTDSLA</sequence>
<evidence type="ECO:0000313" key="1">
    <source>
        <dbReference type="EMBL" id="RUS96709.1"/>
    </source>
</evidence>
<dbReference type="AlphaFoldDB" id="A0A3S1C7H1"/>
<name>A0A3S1C7H1_ANAVA</name>
<comment type="caution">
    <text evidence="1">The sequence shown here is derived from an EMBL/GenBank/DDBJ whole genome shotgun (WGS) entry which is preliminary data.</text>
</comment>
<proteinExistence type="predicted"/>
<keyword evidence="2" id="KW-1185">Reference proteome</keyword>
<dbReference type="RefSeq" id="WP_127053918.1">
    <property type="nucleotide sequence ID" value="NZ_RSCM01000006.1"/>
</dbReference>
<evidence type="ECO:0000313" key="2">
    <source>
        <dbReference type="Proteomes" id="UP000276103"/>
    </source>
</evidence>
<dbReference type="Proteomes" id="UP000276103">
    <property type="component" value="Unassembled WGS sequence"/>
</dbReference>
<gene>
    <name evidence="1" type="ORF">DSM107003_21150</name>
</gene>
<dbReference type="EMBL" id="RSCM01000006">
    <property type="protein sequence ID" value="RUS96709.1"/>
    <property type="molecule type" value="Genomic_DNA"/>
</dbReference>
<protein>
    <submittedName>
        <fullName evidence="1">Uncharacterized protein</fullName>
    </submittedName>
</protein>
<accession>A0A3S1C7H1</accession>
<reference evidence="1 2" key="1">
    <citation type="journal article" date="2019" name="Genome Biol. Evol.">
        <title>Day and night: Metabolic profiles and evolutionary relationships of six axenic non-marine cyanobacteria.</title>
        <authorList>
            <person name="Will S.E."/>
            <person name="Henke P."/>
            <person name="Boedeker C."/>
            <person name="Huang S."/>
            <person name="Brinkmann H."/>
            <person name="Rohde M."/>
            <person name="Jarek M."/>
            <person name="Friedl T."/>
            <person name="Seufert S."/>
            <person name="Schumacher M."/>
            <person name="Overmann J."/>
            <person name="Neumann-Schaal M."/>
            <person name="Petersen J."/>
        </authorList>
    </citation>
    <scope>NUCLEOTIDE SEQUENCE [LARGE SCALE GENOMIC DNA]</scope>
    <source>
        <strain evidence="1 2">SAG 1403-4b</strain>
    </source>
</reference>